<protein>
    <submittedName>
        <fullName evidence="1">Uncharacterized protein</fullName>
    </submittedName>
</protein>
<dbReference type="RefSeq" id="WP_378573409.1">
    <property type="nucleotide sequence ID" value="NZ_JBHSFQ010000007.1"/>
</dbReference>
<keyword evidence="2" id="KW-1185">Reference proteome</keyword>
<name>A0ABV9DW09_9ACTN</name>
<evidence type="ECO:0000313" key="1">
    <source>
        <dbReference type="EMBL" id="MFC4562311.1"/>
    </source>
</evidence>
<sequence>MELPLGTTTPGVELSRRLTLLDPDGVLPHLPVHIGDGDTRRLP</sequence>
<reference evidence="2" key="1">
    <citation type="journal article" date="2019" name="Int. J. Syst. Evol. Microbiol.">
        <title>The Global Catalogue of Microorganisms (GCM) 10K type strain sequencing project: providing services to taxonomists for standard genome sequencing and annotation.</title>
        <authorList>
            <consortium name="The Broad Institute Genomics Platform"/>
            <consortium name="The Broad Institute Genome Sequencing Center for Infectious Disease"/>
            <person name="Wu L."/>
            <person name="Ma J."/>
        </authorList>
    </citation>
    <scope>NUCLEOTIDE SEQUENCE [LARGE SCALE GENOMIC DNA]</scope>
    <source>
        <strain evidence="2">XZYJ18</strain>
    </source>
</reference>
<evidence type="ECO:0000313" key="2">
    <source>
        <dbReference type="Proteomes" id="UP001595923"/>
    </source>
</evidence>
<gene>
    <name evidence="1" type="ORF">ACFO4E_10635</name>
</gene>
<comment type="caution">
    <text evidence="1">The sequence shown here is derived from an EMBL/GenBank/DDBJ whole genome shotgun (WGS) entry which is preliminary data.</text>
</comment>
<dbReference type="EMBL" id="JBHSFQ010000007">
    <property type="protein sequence ID" value="MFC4562311.1"/>
    <property type="molecule type" value="Genomic_DNA"/>
</dbReference>
<accession>A0ABV9DW09</accession>
<organism evidence="1 2">
    <name type="scientific">Nocardiopsis mangrovi</name>
    <dbReference type="NCBI Taxonomy" id="1179818"/>
    <lineage>
        <taxon>Bacteria</taxon>
        <taxon>Bacillati</taxon>
        <taxon>Actinomycetota</taxon>
        <taxon>Actinomycetes</taxon>
        <taxon>Streptosporangiales</taxon>
        <taxon>Nocardiopsidaceae</taxon>
        <taxon>Nocardiopsis</taxon>
    </lineage>
</organism>
<dbReference type="Proteomes" id="UP001595923">
    <property type="component" value="Unassembled WGS sequence"/>
</dbReference>
<proteinExistence type="predicted"/>